<dbReference type="Gene3D" id="3.40.50.720">
    <property type="entry name" value="NAD(P)-binding Rossmann-like Domain"/>
    <property type="match status" value="1"/>
</dbReference>
<feature type="binding site" evidence="8">
    <location>
        <position position="213"/>
    </location>
    <ligand>
        <name>NADP(+)</name>
        <dbReference type="ChEBI" id="CHEBI:58349"/>
    </ligand>
</feature>
<comment type="catalytic activity">
    <reaction evidence="7 8">
        <text>shikimate + NADP(+) = 3-dehydroshikimate + NADPH + H(+)</text>
        <dbReference type="Rhea" id="RHEA:17737"/>
        <dbReference type="ChEBI" id="CHEBI:15378"/>
        <dbReference type="ChEBI" id="CHEBI:16630"/>
        <dbReference type="ChEBI" id="CHEBI:36208"/>
        <dbReference type="ChEBI" id="CHEBI:57783"/>
        <dbReference type="ChEBI" id="CHEBI:58349"/>
        <dbReference type="EC" id="1.1.1.25"/>
    </reaction>
</comment>
<keyword evidence="6 8" id="KW-0057">Aromatic amino acid biosynthesis</keyword>
<comment type="subunit">
    <text evidence="8">Homodimer.</text>
</comment>
<gene>
    <name evidence="8" type="primary">aroE</name>
    <name evidence="10" type="ORF">ACFOPX_07880</name>
</gene>
<dbReference type="HAMAP" id="MF_00222">
    <property type="entry name" value="Shikimate_DH_AroE"/>
    <property type="match status" value="1"/>
</dbReference>
<dbReference type="SUPFAM" id="SSF53223">
    <property type="entry name" value="Aminoacid dehydrogenase-like, N-terminal domain"/>
    <property type="match status" value="1"/>
</dbReference>
<protein>
    <recommendedName>
        <fullName evidence="2 8">Shikimate dehydrogenase (NADP(+))</fullName>
        <shortName evidence="8">SDH</shortName>
        <ecNumber evidence="2 8">1.1.1.25</ecNumber>
    </recommendedName>
</protein>
<organism evidence="10 11">
    <name type="scientific">Helicobacter baculiformis</name>
    <dbReference type="NCBI Taxonomy" id="427351"/>
    <lineage>
        <taxon>Bacteria</taxon>
        <taxon>Pseudomonadati</taxon>
        <taxon>Campylobacterota</taxon>
        <taxon>Epsilonproteobacteria</taxon>
        <taxon>Campylobacterales</taxon>
        <taxon>Helicobacteraceae</taxon>
        <taxon>Helicobacter</taxon>
    </lineage>
</organism>
<feature type="domain" description="Shikimate dehydrogenase substrate binding N-terminal" evidence="9">
    <location>
        <begin position="8"/>
        <end position="91"/>
    </location>
</feature>
<comment type="function">
    <text evidence="8">Involved in the biosynthesis of the chorismate, which leads to the biosynthesis of aromatic amino acids. Catalyzes the reversible NADPH linked reduction of 3-dehydroshikimate (DHSA) to yield shikimate (SA).</text>
</comment>
<dbReference type="InterPro" id="IPR036291">
    <property type="entry name" value="NAD(P)-bd_dom_sf"/>
</dbReference>
<name>A0ABV7ZJV8_9HELI</name>
<feature type="binding site" evidence="8">
    <location>
        <position position="215"/>
    </location>
    <ligand>
        <name>shikimate</name>
        <dbReference type="ChEBI" id="CHEBI:36208"/>
    </ligand>
</feature>
<evidence type="ECO:0000256" key="5">
    <source>
        <dbReference type="ARBA" id="ARBA00023002"/>
    </source>
</evidence>
<evidence type="ECO:0000256" key="4">
    <source>
        <dbReference type="ARBA" id="ARBA00022857"/>
    </source>
</evidence>
<comment type="caution">
    <text evidence="8">Lacks conserved residue(s) required for the propagation of feature annotation.</text>
</comment>
<feature type="binding site" evidence="8">
    <location>
        <position position="242"/>
    </location>
    <ligand>
        <name>shikimate</name>
        <dbReference type="ChEBI" id="CHEBI:36208"/>
    </ligand>
</feature>
<sequence>MKTKLFGVFGNPIIHSKSPALHNKAFADFAHVLGFQGEYRAILLQEGAHLKEEFVKLGLSGANITAPFKEIAYSLSDAQQGVAKELKALNTWVLEGGRVVGYNTDVQGFYAPLEALEMPITHALVIGAGGSARAVAHSLRAHGVHVSVVNRSVQRLNPFKAQGLTCFISAEFAPKPYDLVVNATSAGMDGVSLPLEGALLHELLRQTHIAYDLIYSVKTPFLQMAQDLGVRTLDGKAMLIAQAALSFGYFCAGHVPYAEILESMQEA</sequence>
<feature type="binding site" evidence="8">
    <location>
        <begin position="16"/>
        <end position="18"/>
    </location>
    <ligand>
        <name>shikimate</name>
        <dbReference type="ChEBI" id="CHEBI:36208"/>
    </ligand>
</feature>
<evidence type="ECO:0000259" key="9">
    <source>
        <dbReference type="Pfam" id="PF08501"/>
    </source>
</evidence>
<dbReference type="CDD" id="cd01065">
    <property type="entry name" value="NAD_bind_Shikimate_DH"/>
    <property type="match status" value="1"/>
</dbReference>
<keyword evidence="3 8" id="KW-0028">Amino-acid biosynthesis</keyword>
<evidence type="ECO:0000256" key="8">
    <source>
        <dbReference type="HAMAP-Rule" id="MF_00222"/>
    </source>
</evidence>
<evidence type="ECO:0000256" key="6">
    <source>
        <dbReference type="ARBA" id="ARBA00023141"/>
    </source>
</evidence>
<dbReference type="EMBL" id="JBHRZO010000053">
    <property type="protein sequence ID" value="MFC3848426.1"/>
    <property type="molecule type" value="Genomic_DNA"/>
</dbReference>
<feature type="binding site" evidence="8">
    <location>
        <position position="235"/>
    </location>
    <ligand>
        <name>NADP(+)</name>
        <dbReference type="ChEBI" id="CHEBI:58349"/>
    </ligand>
</feature>
<evidence type="ECO:0000256" key="7">
    <source>
        <dbReference type="ARBA" id="ARBA00049442"/>
    </source>
</evidence>
<evidence type="ECO:0000256" key="2">
    <source>
        <dbReference type="ARBA" id="ARBA00012962"/>
    </source>
</evidence>
<feature type="binding site" evidence="8">
    <location>
        <begin position="127"/>
        <end position="131"/>
    </location>
    <ligand>
        <name>NADP(+)</name>
        <dbReference type="ChEBI" id="CHEBI:58349"/>
    </ligand>
</feature>
<dbReference type="GO" id="GO:0004764">
    <property type="term" value="F:shikimate 3-dehydrogenase (NADP+) activity"/>
    <property type="evidence" value="ECO:0007669"/>
    <property type="project" value="UniProtKB-EC"/>
</dbReference>
<evidence type="ECO:0000313" key="10">
    <source>
        <dbReference type="EMBL" id="MFC3848426.1"/>
    </source>
</evidence>
<dbReference type="SUPFAM" id="SSF51735">
    <property type="entry name" value="NAD(P)-binding Rossmann-fold domains"/>
    <property type="match status" value="1"/>
</dbReference>
<reference evidence="11" key="1">
    <citation type="journal article" date="2019" name="Int. J. Syst. Evol. Microbiol.">
        <title>The Global Catalogue of Microorganisms (GCM) 10K type strain sequencing project: providing services to taxonomists for standard genome sequencing and annotation.</title>
        <authorList>
            <consortium name="The Broad Institute Genomics Platform"/>
            <consortium name="The Broad Institute Genome Sequencing Center for Infectious Disease"/>
            <person name="Wu L."/>
            <person name="Ma J."/>
        </authorList>
    </citation>
    <scope>NUCLEOTIDE SEQUENCE [LARGE SCALE GENOMIC DNA]</scope>
    <source>
        <strain evidence="11">CCUG 53816</strain>
    </source>
</reference>
<keyword evidence="5 8" id="KW-0560">Oxidoreductase</keyword>
<comment type="pathway">
    <text evidence="1 8">Metabolic intermediate biosynthesis; chorismate biosynthesis; chorismate from D-erythrose 4-phosphate and phosphoenolpyruvate: step 4/7.</text>
</comment>
<feature type="binding site" evidence="8">
    <location>
        <position position="90"/>
    </location>
    <ligand>
        <name>shikimate</name>
        <dbReference type="ChEBI" id="CHEBI:36208"/>
    </ligand>
</feature>
<dbReference type="InterPro" id="IPR011342">
    <property type="entry name" value="Shikimate_DH"/>
</dbReference>
<feature type="active site" description="Proton acceptor" evidence="8">
    <location>
        <position position="69"/>
    </location>
</feature>
<comment type="caution">
    <text evidence="10">The sequence shown here is derived from an EMBL/GenBank/DDBJ whole genome shotgun (WGS) entry which is preliminary data.</text>
</comment>
<evidence type="ECO:0000313" key="11">
    <source>
        <dbReference type="Proteomes" id="UP001595783"/>
    </source>
</evidence>
<dbReference type="Gene3D" id="3.40.50.10860">
    <property type="entry name" value="Leucine Dehydrogenase, chain A, domain 1"/>
    <property type="match status" value="1"/>
</dbReference>
<dbReference type="InterPro" id="IPR022893">
    <property type="entry name" value="Shikimate_DH_fam"/>
</dbReference>
<dbReference type="Proteomes" id="UP001595783">
    <property type="component" value="Unassembled WGS sequence"/>
</dbReference>
<dbReference type="Pfam" id="PF08501">
    <property type="entry name" value="Shikimate_dh_N"/>
    <property type="match status" value="1"/>
</dbReference>
<dbReference type="PANTHER" id="PTHR21089:SF1">
    <property type="entry name" value="BIFUNCTIONAL 3-DEHYDROQUINATE DEHYDRATASE_SHIKIMATE DEHYDROGENASE, CHLOROPLASTIC"/>
    <property type="match status" value="1"/>
</dbReference>
<comment type="similarity">
    <text evidence="8">Belongs to the shikimate dehydrogenase family.</text>
</comment>
<dbReference type="InterPro" id="IPR046346">
    <property type="entry name" value="Aminoacid_DH-like_N_sf"/>
</dbReference>
<proteinExistence type="inferred from homology"/>
<dbReference type="RefSeq" id="WP_104751784.1">
    <property type="nucleotide sequence ID" value="NZ_FZMF01000007.1"/>
</dbReference>
<evidence type="ECO:0000256" key="1">
    <source>
        <dbReference type="ARBA" id="ARBA00004871"/>
    </source>
</evidence>
<dbReference type="NCBIfam" id="TIGR00507">
    <property type="entry name" value="aroE"/>
    <property type="match status" value="1"/>
</dbReference>
<accession>A0ABV7ZJV8</accession>
<keyword evidence="4 8" id="KW-0521">NADP</keyword>
<dbReference type="InterPro" id="IPR013708">
    <property type="entry name" value="Shikimate_DH-bd_N"/>
</dbReference>
<feature type="binding site" evidence="8">
    <location>
        <position position="65"/>
    </location>
    <ligand>
        <name>shikimate</name>
        <dbReference type="ChEBI" id="CHEBI:36208"/>
    </ligand>
</feature>
<evidence type="ECO:0000256" key="3">
    <source>
        <dbReference type="ARBA" id="ARBA00022605"/>
    </source>
</evidence>
<dbReference type="PANTHER" id="PTHR21089">
    <property type="entry name" value="SHIKIMATE DEHYDROGENASE"/>
    <property type="match status" value="1"/>
</dbReference>
<feature type="binding site" evidence="8">
    <location>
        <position position="105"/>
    </location>
    <ligand>
        <name>shikimate</name>
        <dbReference type="ChEBI" id="CHEBI:36208"/>
    </ligand>
</feature>
<dbReference type="NCBIfam" id="NF001316">
    <property type="entry name" value="PRK00258.2-5"/>
    <property type="match status" value="1"/>
</dbReference>
<dbReference type="EC" id="1.1.1.25" evidence="2 8"/>
<keyword evidence="11" id="KW-1185">Reference proteome</keyword>